<reference evidence="1 2" key="1">
    <citation type="submission" date="2019-03" db="EMBL/GenBank/DDBJ databases">
        <title>Genomic Encyclopedia of Type Strains, Phase IV (KMG-IV): sequencing the most valuable type-strain genomes for metagenomic binning, comparative biology and taxonomic classification.</title>
        <authorList>
            <person name="Goeker M."/>
        </authorList>
    </citation>
    <scope>NUCLEOTIDE SEQUENCE [LARGE SCALE GENOMIC DNA]</scope>
    <source>
        <strain evidence="1 2">DSM 104836</strain>
    </source>
</reference>
<keyword evidence="2" id="KW-1185">Reference proteome</keyword>
<gene>
    <name evidence="1" type="ORF">EDD52_102459</name>
</gene>
<dbReference type="EMBL" id="SLZU01000002">
    <property type="protein sequence ID" value="TCS66641.1"/>
    <property type="molecule type" value="Genomic_DNA"/>
</dbReference>
<proteinExistence type="predicted"/>
<comment type="caution">
    <text evidence="1">The sequence shown here is derived from an EMBL/GenBank/DDBJ whole genome shotgun (WGS) entry which is preliminary data.</text>
</comment>
<dbReference type="Proteomes" id="UP000295696">
    <property type="component" value="Unassembled WGS sequence"/>
</dbReference>
<organism evidence="1 2">
    <name type="scientific">Primorskyibacter sedentarius</name>
    <dbReference type="NCBI Taxonomy" id="745311"/>
    <lineage>
        <taxon>Bacteria</taxon>
        <taxon>Pseudomonadati</taxon>
        <taxon>Pseudomonadota</taxon>
        <taxon>Alphaproteobacteria</taxon>
        <taxon>Rhodobacterales</taxon>
        <taxon>Roseobacteraceae</taxon>
        <taxon>Primorskyibacter</taxon>
    </lineage>
</organism>
<protein>
    <submittedName>
        <fullName evidence="1">Uncharacterized protein</fullName>
    </submittedName>
</protein>
<dbReference type="RefSeq" id="WP_132242884.1">
    <property type="nucleotide sequence ID" value="NZ_SLZU01000002.1"/>
</dbReference>
<evidence type="ECO:0000313" key="1">
    <source>
        <dbReference type="EMBL" id="TCS66641.1"/>
    </source>
</evidence>
<evidence type="ECO:0000313" key="2">
    <source>
        <dbReference type="Proteomes" id="UP000295696"/>
    </source>
</evidence>
<accession>A0A4R3JN23</accession>
<sequence length="185" mass="21530">MIDLREIGEVCVWPDYLKPEGYGDFNVEDFNNWWERNGEKLNHLPEALAEQWIYRHWCESVASFLLIEDLTCREDTWPPDDFITKVGTVRGKEALNPKHDFEVFSGQETGEKLPTARALDSGQWDFPLVVLETPDGFIDCIGDHIETEYFLVEGHKRRRYLNALLHRGVSLAHQRVYVLSSTSQF</sequence>
<dbReference type="OrthoDB" id="8447633at2"/>
<name>A0A4R3JN23_9RHOB</name>
<dbReference type="AlphaFoldDB" id="A0A4R3JN23"/>